<evidence type="ECO:0000256" key="6">
    <source>
        <dbReference type="ARBA" id="ARBA00023136"/>
    </source>
</evidence>
<evidence type="ECO:0000256" key="8">
    <source>
        <dbReference type="RuleBase" id="RU003827"/>
    </source>
</evidence>
<keyword evidence="6 9" id="KW-0472">Membrane</keyword>
<name>A0A915JA90_ROMCU</name>
<dbReference type="WBParaSite" id="nRc.2.0.1.t23067-RA">
    <property type="protein sequence ID" value="nRc.2.0.1.t23067-RA"/>
    <property type="gene ID" value="nRc.2.0.1.g23067"/>
</dbReference>
<dbReference type="SUPFAM" id="SSF101576">
    <property type="entry name" value="Supernatant protein factor (SPF), C-terminal domain"/>
    <property type="match status" value="1"/>
</dbReference>
<sequence length="189" mass="21888">MFTISIVETIELTFELPDNEKQCFYEEIGQNNESTVEYQVVTGGNYDVDVQIFSPKNQRLYSEIRKQYGSHTWKADICFSNEFSTFSHKIVYMDWKIGDEKLVVPTNLAAMTMLETLSNSIHEKLKVVDDIQTHHRLRESGGRKSAEDLNERVLWWSLGQAIVMLVIFFAQVTVLKSFFSDRKNAGNRC</sequence>
<dbReference type="SMART" id="SM01190">
    <property type="entry name" value="EMP24_GP25L"/>
    <property type="match status" value="1"/>
</dbReference>
<reference evidence="12" key="1">
    <citation type="submission" date="2022-11" db="UniProtKB">
        <authorList>
            <consortium name="WormBaseParasite"/>
        </authorList>
    </citation>
    <scope>IDENTIFICATION</scope>
</reference>
<comment type="similarity">
    <text evidence="2 8">Belongs to the EMP24/GP25L family.</text>
</comment>
<protein>
    <submittedName>
        <fullName evidence="12">GOLD domain-containing protein</fullName>
    </submittedName>
</protein>
<dbReference type="AlphaFoldDB" id="A0A915JA90"/>
<dbReference type="InterPro" id="IPR009038">
    <property type="entry name" value="GOLD_dom"/>
</dbReference>
<feature type="transmembrane region" description="Helical" evidence="9">
    <location>
        <begin position="153"/>
        <end position="175"/>
    </location>
</feature>
<keyword evidence="3 8" id="KW-0812">Transmembrane</keyword>
<keyword evidence="4" id="KW-0732">Signal</keyword>
<evidence type="ECO:0000313" key="11">
    <source>
        <dbReference type="Proteomes" id="UP000887565"/>
    </source>
</evidence>
<dbReference type="InterPro" id="IPR015720">
    <property type="entry name" value="Emp24-like"/>
</dbReference>
<evidence type="ECO:0000259" key="10">
    <source>
        <dbReference type="PROSITE" id="PS50866"/>
    </source>
</evidence>
<proteinExistence type="inferred from homology"/>
<evidence type="ECO:0000256" key="1">
    <source>
        <dbReference type="ARBA" id="ARBA00004479"/>
    </source>
</evidence>
<evidence type="ECO:0000256" key="7">
    <source>
        <dbReference type="ARBA" id="ARBA00037847"/>
    </source>
</evidence>
<feature type="domain" description="GOLD" evidence="10">
    <location>
        <begin position="21"/>
        <end position="97"/>
    </location>
</feature>
<comment type="subcellular location">
    <subcellularLocation>
        <location evidence="7">Endomembrane system</location>
        <topology evidence="7">Single-pass membrane protein</topology>
    </subcellularLocation>
    <subcellularLocation>
        <location evidence="1 8">Membrane</location>
        <topology evidence="1 8">Single-pass type I membrane protein</topology>
    </subcellularLocation>
</comment>
<evidence type="ECO:0000256" key="2">
    <source>
        <dbReference type="ARBA" id="ARBA00007104"/>
    </source>
</evidence>
<evidence type="ECO:0000256" key="9">
    <source>
        <dbReference type="SAM" id="Phobius"/>
    </source>
</evidence>
<organism evidence="11 12">
    <name type="scientific">Romanomermis culicivorax</name>
    <name type="common">Nematode worm</name>
    <dbReference type="NCBI Taxonomy" id="13658"/>
    <lineage>
        <taxon>Eukaryota</taxon>
        <taxon>Metazoa</taxon>
        <taxon>Ecdysozoa</taxon>
        <taxon>Nematoda</taxon>
        <taxon>Enoplea</taxon>
        <taxon>Dorylaimia</taxon>
        <taxon>Mermithida</taxon>
        <taxon>Mermithoidea</taxon>
        <taxon>Mermithidae</taxon>
        <taxon>Romanomermis</taxon>
    </lineage>
</organism>
<dbReference type="GO" id="GO:0016020">
    <property type="term" value="C:membrane"/>
    <property type="evidence" value="ECO:0007669"/>
    <property type="project" value="UniProtKB-SubCell"/>
</dbReference>
<evidence type="ECO:0000256" key="3">
    <source>
        <dbReference type="ARBA" id="ARBA00022692"/>
    </source>
</evidence>
<keyword evidence="11" id="KW-1185">Reference proteome</keyword>
<keyword evidence="5 9" id="KW-1133">Transmembrane helix</keyword>
<dbReference type="PROSITE" id="PS50866">
    <property type="entry name" value="GOLD"/>
    <property type="match status" value="1"/>
</dbReference>
<accession>A0A915JA90</accession>
<dbReference type="PANTHER" id="PTHR22811">
    <property type="entry name" value="TRANSMEMBRANE EMP24 DOMAIN-CONTAINING PROTEIN"/>
    <property type="match status" value="1"/>
</dbReference>
<dbReference type="GO" id="GO:0012505">
    <property type="term" value="C:endomembrane system"/>
    <property type="evidence" value="ECO:0007669"/>
    <property type="project" value="UniProtKB-SubCell"/>
</dbReference>
<dbReference type="Pfam" id="PF01105">
    <property type="entry name" value="EMP24_GP25L"/>
    <property type="match status" value="1"/>
</dbReference>
<evidence type="ECO:0000313" key="12">
    <source>
        <dbReference type="WBParaSite" id="nRc.2.0.1.t23067-RA"/>
    </source>
</evidence>
<dbReference type="Proteomes" id="UP000887565">
    <property type="component" value="Unplaced"/>
</dbReference>
<evidence type="ECO:0000256" key="4">
    <source>
        <dbReference type="ARBA" id="ARBA00022729"/>
    </source>
</evidence>
<evidence type="ECO:0000256" key="5">
    <source>
        <dbReference type="ARBA" id="ARBA00022989"/>
    </source>
</evidence>
<dbReference type="OMA" id="NAEDCFY"/>
<dbReference type="InterPro" id="IPR036598">
    <property type="entry name" value="GOLD_dom_sf"/>
</dbReference>